<accession>A0A1U7P4T6</accession>
<gene>
    <name evidence="1" type="ORF">BOO71_0000538</name>
</gene>
<dbReference type="Proteomes" id="UP000186607">
    <property type="component" value="Unassembled WGS sequence"/>
</dbReference>
<name>A0A1U7P4T6_9DEIO</name>
<dbReference type="OrthoDB" id="72227at2"/>
<dbReference type="EMBL" id="MSTI01000007">
    <property type="protein sequence ID" value="OLV20170.1"/>
    <property type="molecule type" value="Genomic_DNA"/>
</dbReference>
<dbReference type="AlphaFoldDB" id="A0A1U7P4T6"/>
<proteinExistence type="predicted"/>
<evidence type="ECO:0000313" key="1">
    <source>
        <dbReference type="EMBL" id="OLV20170.1"/>
    </source>
</evidence>
<reference evidence="1 2" key="1">
    <citation type="submission" date="2017-01" db="EMBL/GenBank/DDBJ databases">
        <title>Genome Analysis of Deinococcus marmoris KOPRI26562.</title>
        <authorList>
            <person name="Kim J.H."/>
            <person name="Oh H.-M."/>
        </authorList>
    </citation>
    <scope>NUCLEOTIDE SEQUENCE [LARGE SCALE GENOMIC DNA]</scope>
    <source>
        <strain evidence="1 2">KOPRI26562</strain>
    </source>
</reference>
<organism evidence="1 2">
    <name type="scientific">Deinococcus marmoris</name>
    <dbReference type="NCBI Taxonomy" id="249408"/>
    <lineage>
        <taxon>Bacteria</taxon>
        <taxon>Thermotogati</taxon>
        <taxon>Deinococcota</taxon>
        <taxon>Deinococci</taxon>
        <taxon>Deinococcales</taxon>
        <taxon>Deinococcaceae</taxon>
        <taxon>Deinococcus</taxon>
    </lineage>
</organism>
<keyword evidence="2" id="KW-1185">Reference proteome</keyword>
<protein>
    <submittedName>
        <fullName evidence="1">Uncharacterized protein</fullName>
    </submittedName>
</protein>
<comment type="caution">
    <text evidence="1">The sequence shown here is derived from an EMBL/GenBank/DDBJ whole genome shotgun (WGS) entry which is preliminary data.</text>
</comment>
<dbReference type="RefSeq" id="WP_075830125.1">
    <property type="nucleotide sequence ID" value="NZ_MSTI01000007.1"/>
</dbReference>
<evidence type="ECO:0000313" key="2">
    <source>
        <dbReference type="Proteomes" id="UP000186607"/>
    </source>
</evidence>
<dbReference type="STRING" id="249408.BOO71_0000538"/>
<sequence>MTHTAPESKPHTFPHADAAQCACCGLALSKGGYDVPFIGVVGPKCVLKFVAFAEVLKFIEGRAITTTASREFNFSASRVITGLRVLGFEVSTDGGTFHVARRTRRLNDVVKSWKKVRAEFERDLKAASGLEGQVAA</sequence>